<organism evidence="1">
    <name type="scientific">marine sediment metagenome</name>
    <dbReference type="NCBI Taxonomy" id="412755"/>
    <lineage>
        <taxon>unclassified sequences</taxon>
        <taxon>metagenomes</taxon>
        <taxon>ecological metagenomes</taxon>
    </lineage>
</organism>
<comment type="caution">
    <text evidence="1">The sequence shown here is derived from an EMBL/GenBank/DDBJ whole genome shotgun (WGS) entry which is preliminary data.</text>
</comment>
<evidence type="ECO:0000313" key="1">
    <source>
        <dbReference type="EMBL" id="GAH64086.1"/>
    </source>
</evidence>
<sequence length="247" mass="28487">MSEFSDIVDFFIQAVNNIKNNSLNQSSPLEEIVLKSAGRDLAYIDNRRDAFKKYGFDFWEGLMNELGERGLSQLLRDSKISKKLQYSKSEQFPDFLFKVRRINGNPICGSLLELKDSAGRNIASFNSTLPTHFKNLDEINIVNGKNLVSRIASIIDESYSERDCQTLERRCFYLVRTHRGDPDKVRISIIDGSFFETVPKDHLIHQVFLQILSNHINSDKPSLIRHYIPYFCSKNQNKIPGNQLSIY</sequence>
<protein>
    <submittedName>
        <fullName evidence="1">Uncharacterized protein</fullName>
    </submittedName>
</protein>
<proteinExistence type="predicted"/>
<name>X1H1R7_9ZZZZ</name>
<feature type="non-terminal residue" evidence="1">
    <location>
        <position position="247"/>
    </location>
</feature>
<accession>X1H1R7</accession>
<dbReference type="EMBL" id="BARU01033143">
    <property type="protein sequence ID" value="GAH64086.1"/>
    <property type="molecule type" value="Genomic_DNA"/>
</dbReference>
<reference evidence="1" key="1">
    <citation type="journal article" date="2014" name="Front. Microbiol.">
        <title>High frequency of phylogenetically diverse reductive dehalogenase-homologous genes in deep subseafloor sedimentary metagenomes.</title>
        <authorList>
            <person name="Kawai M."/>
            <person name="Futagami T."/>
            <person name="Toyoda A."/>
            <person name="Takaki Y."/>
            <person name="Nishi S."/>
            <person name="Hori S."/>
            <person name="Arai W."/>
            <person name="Tsubouchi T."/>
            <person name="Morono Y."/>
            <person name="Uchiyama I."/>
            <person name="Ito T."/>
            <person name="Fujiyama A."/>
            <person name="Inagaki F."/>
            <person name="Takami H."/>
        </authorList>
    </citation>
    <scope>NUCLEOTIDE SEQUENCE</scope>
    <source>
        <strain evidence="1">Expedition CK06-06</strain>
    </source>
</reference>
<dbReference type="AlphaFoldDB" id="X1H1R7"/>
<gene>
    <name evidence="1" type="ORF">S03H2_52185</name>
</gene>